<dbReference type="EMBL" id="SZZP01000009">
    <property type="protein sequence ID" value="TKV80391.1"/>
    <property type="molecule type" value="Genomic_DNA"/>
</dbReference>
<dbReference type="InterPro" id="IPR008878">
    <property type="entry name" value="Transposase_IS66_Orf2"/>
</dbReference>
<dbReference type="NCBIfam" id="NF033819">
    <property type="entry name" value="IS66_TnpB"/>
    <property type="match status" value="1"/>
</dbReference>
<accession>A0A4U6S0B1</accession>
<protein>
    <submittedName>
        <fullName evidence="1">IS66 family insertion sequence element accessory protein TnpB</fullName>
    </submittedName>
</protein>
<dbReference type="Proteomes" id="UP000305095">
    <property type="component" value="Unassembled WGS sequence"/>
</dbReference>
<sequence length="121" mass="13589">MIPIPSGVRAWIATGHTDMRRGMRSLALTIHESLKRDSHAGDLYIFRGQSGDLVKILWHDGMWLYAKRLDRGKFLGAVSISAAQMAYMMDWSESAGLSIGLEGSECTTCAREFKRNLRKPM</sequence>
<evidence type="ECO:0000313" key="1">
    <source>
        <dbReference type="EMBL" id="TKV80391.1"/>
    </source>
</evidence>
<proteinExistence type="predicted"/>
<dbReference type="PANTHER" id="PTHR36455:SF1">
    <property type="entry name" value="BLR8292 PROTEIN"/>
    <property type="match status" value="1"/>
</dbReference>
<reference evidence="1 2" key="1">
    <citation type="submission" date="2019-05" db="EMBL/GenBank/DDBJ databases">
        <title>Draft Genome of Bradyrhizobium elkanii strain SEMIA 938, Used in Commercial Inoculants for Lupinus spp. in Brazil.</title>
        <authorList>
            <person name="Hungria M."/>
            <person name="Delamuta J.R.M."/>
            <person name="Ribeiro R.A."/>
            <person name="Nogueira M.A."/>
        </authorList>
    </citation>
    <scope>NUCLEOTIDE SEQUENCE [LARGE SCALE GENOMIC DNA]</scope>
    <source>
        <strain evidence="1 2">Semia 938</strain>
    </source>
</reference>
<evidence type="ECO:0000313" key="2">
    <source>
        <dbReference type="Proteomes" id="UP000305095"/>
    </source>
</evidence>
<organism evidence="1 2">
    <name type="scientific">Bradyrhizobium elkanii</name>
    <dbReference type="NCBI Taxonomy" id="29448"/>
    <lineage>
        <taxon>Bacteria</taxon>
        <taxon>Pseudomonadati</taxon>
        <taxon>Pseudomonadota</taxon>
        <taxon>Alphaproteobacteria</taxon>
        <taxon>Hyphomicrobiales</taxon>
        <taxon>Nitrobacteraceae</taxon>
        <taxon>Bradyrhizobium</taxon>
    </lineage>
</organism>
<comment type="caution">
    <text evidence="1">The sequence shown here is derived from an EMBL/GenBank/DDBJ whole genome shotgun (WGS) entry which is preliminary data.</text>
</comment>
<dbReference type="PANTHER" id="PTHR36455">
    <property type="match status" value="1"/>
</dbReference>
<dbReference type="AlphaFoldDB" id="A0A4U6S0B1"/>
<name>A0A4U6S0B1_BRAEL</name>
<dbReference type="RefSeq" id="WP_137479172.1">
    <property type="nucleotide sequence ID" value="NZ_SZZP01000009.1"/>
</dbReference>
<dbReference type="Pfam" id="PF05717">
    <property type="entry name" value="TnpB_IS66"/>
    <property type="match status" value="1"/>
</dbReference>
<gene>
    <name evidence="1" type="primary">tnpB</name>
    <name evidence="1" type="ORF">FDV58_16595</name>
</gene>